<dbReference type="AlphaFoldDB" id="A0A502LLA5"/>
<reference evidence="2 3" key="1">
    <citation type="submission" date="2019-01" db="EMBL/GenBank/DDBJ databases">
        <title>Comparative genomic analysis identifies haemin-independent Haemophilus haemolyticus: a formal re-classification of Haemophilus intermedius.</title>
        <authorList>
            <person name="Harris T.M."/>
            <person name="Price E.P."/>
            <person name="Sarovich D.S."/>
            <person name="Norskov-Lauritsen N."/>
            <person name="Beissbarth J."/>
            <person name="Chang A.B."/>
            <person name="Smith-Vaughan H.C."/>
        </authorList>
    </citation>
    <scope>NUCLEOTIDE SEQUENCE [LARGE SCALE GENOMIC DNA]</scope>
    <source>
        <strain evidence="2 3">60824 B Hi-4</strain>
    </source>
</reference>
<name>A0A502LLA5_HAEHA</name>
<comment type="caution">
    <text evidence="2">The sequence shown here is derived from an EMBL/GenBank/DDBJ whole genome shotgun (WGS) entry which is preliminary data.</text>
</comment>
<feature type="region of interest" description="Disordered" evidence="1">
    <location>
        <begin position="228"/>
        <end position="254"/>
    </location>
</feature>
<feature type="compositionally biased region" description="Polar residues" evidence="1">
    <location>
        <begin position="237"/>
        <end position="248"/>
    </location>
</feature>
<evidence type="ECO:0000256" key="1">
    <source>
        <dbReference type="SAM" id="MobiDB-lite"/>
    </source>
</evidence>
<dbReference type="GO" id="GO:0006310">
    <property type="term" value="P:DNA recombination"/>
    <property type="evidence" value="ECO:0007669"/>
    <property type="project" value="InterPro"/>
</dbReference>
<organism evidence="2 3">
    <name type="scientific">Haemophilus haemolyticus</name>
    <dbReference type="NCBI Taxonomy" id="726"/>
    <lineage>
        <taxon>Bacteria</taxon>
        <taxon>Pseudomonadati</taxon>
        <taxon>Pseudomonadota</taxon>
        <taxon>Gammaproteobacteria</taxon>
        <taxon>Pasteurellales</taxon>
        <taxon>Pasteurellaceae</taxon>
        <taxon>Haemophilus</taxon>
    </lineage>
</organism>
<dbReference type="Proteomes" id="UP000316888">
    <property type="component" value="Unassembled WGS sequence"/>
</dbReference>
<gene>
    <name evidence="2" type="ORF">EUX48_05320</name>
</gene>
<accession>A0A502LLA5</accession>
<evidence type="ECO:0000313" key="2">
    <source>
        <dbReference type="EMBL" id="TPH22935.1"/>
    </source>
</evidence>
<dbReference type="EMBL" id="SDPB01000014">
    <property type="protein sequence ID" value="TPH22935.1"/>
    <property type="molecule type" value="Genomic_DNA"/>
</dbReference>
<dbReference type="Pfam" id="PF01076">
    <property type="entry name" value="Mob_Pre"/>
    <property type="match status" value="1"/>
</dbReference>
<protein>
    <recommendedName>
        <fullName evidence="4">Plasmid recombination enzyme</fullName>
    </recommendedName>
</protein>
<dbReference type="NCBIfam" id="NF041497">
    <property type="entry name" value="MobV"/>
    <property type="match status" value="1"/>
</dbReference>
<evidence type="ECO:0000313" key="3">
    <source>
        <dbReference type="Proteomes" id="UP000316888"/>
    </source>
</evidence>
<dbReference type="RefSeq" id="WP_181154648.1">
    <property type="nucleotide sequence ID" value="NZ_SDPB01000014.1"/>
</dbReference>
<dbReference type="GO" id="GO:0003677">
    <property type="term" value="F:DNA binding"/>
    <property type="evidence" value="ECO:0007669"/>
    <property type="project" value="InterPro"/>
</dbReference>
<dbReference type="InterPro" id="IPR001668">
    <property type="entry name" value="Mob_Pre"/>
</dbReference>
<sequence>MDLKAIIRIQKIKTRTELKHRIAHNLRLKDVMNANPEKSNNNIYKGLKSYDDVTKILEERYTKYELKPRKDAIETFEVLLSASPGFFWDKSDEYIQDWINANFEFLKSRFPKNVLLVSVHLDETSPHIHAIVAPFTKDNRLSMKSYLGGRAALINLQDQYANAMKKFNLTRGLRNSKAKHQDIKKFYSKVNQATAQMEPELVLTQQEKEQLKLDRKLEELDRKLEKLQPSIKDEMKTNSSGRGSSKFKNTIKRS</sequence>
<feature type="non-terminal residue" evidence="2">
    <location>
        <position position="254"/>
    </location>
</feature>
<dbReference type="CDD" id="cd17242">
    <property type="entry name" value="MobM_relaxase"/>
    <property type="match status" value="1"/>
</dbReference>
<dbReference type="Gene3D" id="3.30.930.30">
    <property type="match status" value="1"/>
</dbReference>
<proteinExistence type="predicted"/>
<evidence type="ECO:0008006" key="4">
    <source>
        <dbReference type="Google" id="ProtNLM"/>
    </source>
</evidence>